<dbReference type="Pfam" id="PF23816">
    <property type="entry name" value="DUF7187"/>
    <property type="match status" value="1"/>
</dbReference>
<dbReference type="InterPro" id="IPR055611">
    <property type="entry name" value="DUF7187"/>
</dbReference>
<keyword evidence="2" id="KW-1185">Reference proteome</keyword>
<evidence type="ECO:0000313" key="1">
    <source>
        <dbReference type="EMBL" id="WLW38591.1"/>
    </source>
</evidence>
<reference evidence="1" key="1">
    <citation type="submission" date="2023-05" db="EMBL/GenBank/DDBJ databases">
        <authorList>
            <person name="van Neer V."/>
            <person name="Kempff A."/>
            <person name="Ongenae V."/>
            <person name="Claessen D."/>
            <person name="Briegel A."/>
            <person name="Rozen D."/>
        </authorList>
    </citation>
    <scope>NUCLEOTIDE SEQUENCE</scope>
</reference>
<proteinExistence type="predicted"/>
<dbReference type="EMBL" id="OQ970439">
    <property type="protein sequence ID" value="WLW38591.1"/>
    <property type="molecule type" value="Genomic_DNA"/>
</dbReference>
<sequence length="49" mass="5385">MAASTDPFSDVKRLATVLGDLRTELIREGFSEEEAFDLIVLMISQGAIQ</sequence>
<organism evidence="1 2">
    <name type="scientific">Streptomyces phage Verabelle</name>
    <dbReference type="NCBI Taxonomy" id="3065247"/>
    <lineage>
        <taxon>Viruses</taxon>
        <taxon>Duplodnaviria</taxon>
        <taxon>Heunggongvirae</taxon>
        <taxon>Uroviricota</taxon>
        <taxon>Caudoviricetes</taxon>
        <taxon>Arquatrovirinae</taxon>
        <taxon>Camvirus</taxon>
        <taxon>Camvirus verabelle</taxon>
    </lineage>
</organism>
<evidence type="ECO:0000313" key="2">
    <source>
        <dbReference type="Proteomes" id="UP001229934"/>
    </source>
</evidence>
<dbReference type="Proteomes" id="UP001229934">
    <property type="component" value="Segment"/>
</dbReference>
<protein>
    <submittedName>
        <fullName evidence="1">Uncharacterized protein</fullName>
    </submittedName>
</protein>
<accession>A0AA50F1C7</accession>
<name>A0AA50F1C7_9CAUD</name>